<dbReference type="Proteomes" id="UP000006860">
    <property type="component" value="Chromosome"/>
</dbReference>
<evidence type="ECO:0000256" key="2">
    <source>
        <dbReference type="SAM" id="SignalP"/>
    </source>
</evidence>
<sequence>MKTSFATTTSLAVLALAFGLAGCSKGDGKVPVSGTVSWNGSPLEKGKITFLQPGASSESADVVNGEFQVRTSPGDKKVGVTAFREVRVSGGDRLGEIRHHQFLPVKYNEQSTLIVTIADAGESVDFNLEGQEVEPSRDAGEFQRRPQTDSGRSSRNSRGSENRRPTR</sequence>
<feature type="compositionally biased region" description="Basic and acidic residues" evidence="1">
    <location>
        <begin position="158"/>
        <end position="167"/>
    </location>
</feature>
<dbReference type="OrthoDB" id="291697at2"/>
<evidence type="ECO:0008006" key="5">
    <source>
        <dbReference type="Google" id="ProtNLM"/>
    </source>
</evidence>
<evidence type="ECO:0000313" key="4">
    <source>
        <dbReference type="Proteomes" id="UP000006860"/>
    </source>
</evidence>
<dbReference type="HOGENOM" id="CLU_1700818_0_0_0"/>
<feature type="region of interest" description="Disordered" evidence="1">
    <location>
        <begin position="129"/>
        <end position="167"/>
    </location>
</feature>
<dbReference type="AlphaFoldDB" id="F0SJM8"/>
<evidence type="ECO:0000256" key="1">
    <source>
        <dbReference type="SAM" id="MobiDB-lite"/>
    </source>
</evidence>
<dbReference type="STRING" id="756272.Plabr_4293"/>
<feature type="chain" id="PRO_5003258612" description="Signal peptide-domain containing protein" evidence="2">
    <location>
        <begin position="27"/>
        <end position="167"/>
    </location>
</feature>
<dbReference type="EMBL" id="CP002546">
    <property type="protein sequence ID" value="ADY61866.1"/>
    <property type="molecule type" value="Genomic_DNA"/>
</dbReference>
<keyword evidence="2" id="KW-0732">Signal</keyword>
<proteinExistence type="predicted"/>
<dbReference type="KEGG" id="pbs:Plabr_4293"/>
<reference evidence="4" key="1">
    <citation type="submission" date="2011-02" db="EMBL/GenBank/DDBJ databases">
        <title>The complete genome of Planctomyces brasiliensis DSM 5305.</title>
        <authorList>
            <person name="Lucas S."/>
            <person name="Copeland A."/>
            <person name="Lapidus A."/>
            <person name="Bruce D."/>
            <person name="Goodwin L."/>
            <person name="Pitluck S."/>
            <person name="Kyrpides N."/>
            <person name="Mavromatis K."/>
            <person name="Pagani I."/>
            <person name="Ivanova N."/>
            <person name="Ovchinnikova G."/>
            <person name="Lu M."/>
            <person name="Detter J.C."/>
            <person name="Han C."/>
            <person name="Land M."/>
            <person name="Hauser L."/>
            <person name="Markowitz V."/>
            <person name="Cheng J.-F."/>
            <person name="Hugenholtz P."/>
            <person name="Woyke T."/>
            <person name="Wu D."/>
            <person name="Tindall B."/>
            <person name="Pomrenke H.G."/>
            <person name="Brambilla E."/>
            <person name="Klenk H.-P."/>
            <person name="Eisen J.A."/>
        </authorList>
    </citation>
    <scope>NUCLEOTIDE SEQUENCE [LARGE SCALE GENOMIC DNA]</scope>
    <source>
        <strain evidence="4">ATCC 49424 / DSM 5305 / JCM 21570 / NBRC 103401 / IFAM 1448</strain>
    </source>
</reference>
<protein>
    <recommendedName>
        <fullName evidence="5">Signal peptide-domain containing protein</fullName>
    </recommendedName>
</protein>
<gene>
    <name evidence="3" type="ordered locus">Plabr_4293</name>
</gene>
<feature type="signal peptide" evidence="2">
    <location>
        <begin position="1"/>
        <end position="26"/>
    </location>
</feature>
<feature type="compositionally biased region" description="Basic and acidic residues" evidence="1">
    <location>
        <begin position="134"/>
        <end position="147"/>
    </location>
</feature>
<organism evidence="3 4">
    <name type="scientific">Rubinisphaera brasiliensis (strain ATCC 49424 / DSM 5305 / JCM 21570 / IAM 15109 / NBRC 103401 / IFAM 1448)</name>
    <name type="common">Planctomyces brasiliensis</name>
    <dbReference type="NCBI Taxonomy" id="756272"/>
    <lineage>
        <taxon>Bacteria</taxon>
        <taxon>Pseudomonadati</taxon>
        <taxon>Planctomycetota</taxon>
        <taxon>Planctomycetia</taxon>
        <taxon>Planctomycetales</taxon>
        <taxon>Planctomycetaceae</taxon>
        <taxon>Rubinisphaera</taxon>
    </lineage>
</organism>
<keyword evidence="4" id="KW-1185">Reference proteome</keyword>
<name>F0SJM8_RUBBR</name>
<evidence type="ECO:0000313" key="3">
    <source>
        <dbReference type="EMBL" id="ADY61866.1"/>
    </source>
</evidence>
<accession>F0SJM8</accession>
<dbReference type="RefSeq" id="WP_013630571.1">
    <property type="nucleotide sequence ID" value="NC_015174.1"/>
</dbReference>
<dbReference type="PROSITE" id="PS51257">
    <property type="entry name" value="PROKAR_LIPOPROTEIN"/>
    <property type="match status" value="1"/>
</dbReference>